<organism evidence="2 3">
    <name type="scientific">Portunus trituberculatus</name>
    <name type="common">Swimming crab</name>
    <name type="synonym">Neptunus trituberculatus</name>
    <dbReference type="NCBI Taxonomy" id="210409"/>
    <lineage>
        <taxon>Eukaryota</taxon>
        <taxon>Metazoa</taxon>
        <taxon>Ecdysozoa</taxon>
        <taxon>Arthropoda</taxon>
        <taxon>Crustacea</taxon>
        <taxon>Multicrustacea</taxon>
        <taxon>Malacostraca</taxon>
        <taxon>Eumalacostraca</taxon>
        <taxon>Eucarida</taxon>
        <taxon>Decapoda</taxon>
        <taxon>Pleocyemata</taxon>
        <taxon>Brachyura</taxon>
        <taxon>Eubrachyura</taxon>
        <taxon>Portunoidea</taxon>
        <taxon>Portunidae</taxon>
        <taxon>Portuninae</taxon>
        <taxon>Portunus</taxon>
    </lineage>
</organism>
<dbReference type="Pfam" id="PF13843">
    <property type="entry name" value="DDE_Tnp_1_7"/>
    <property type="match status" value="1"/>
</dbReference>
<sequence>MKNESLSRGQALFSWKEEILQVKFRDTKCGHIIMTKYEAEFVQRTRVLKGGKKEFIKKPSPIQRYNEQMGAVDLVEHLLRAN</sequence>
<dbReference type="Proteomes" id="UP000324222">
    <property type="component" value="Unassembled WGS sequence"/>
</dbReference>
<dbReference type="EMBL" id="VSRR010003040">
    <property type="protein sequence ID" value="MPC34371.1"/>
    <property type="molecule type" value="Genomic_DNA"/>
</dbReference>
<evidence type="ECO:0000259" key="1">
    <source>
        <dbReference type="Pfam" id="PF13843"/>
    </source>
</evidence>
<protein>
    <recommendedName>
        <fullName evidence="1">PiggyBac transposable element-derived protein domain-containing protein</fullName>
    </recommendedName>
</protein>
<keyword evidence="3" id="KW-1185">Reference proteome</keyword>
<dbReference type="OrthoDB" id="6350180at2759"/>
<evidence type="ECO:0000313" key="3">
    <source>
        <dbReference type="Proteomes" id="UP000324222"/>
    </source>
</evidence>
<proteinExistence type="predicted"/>
<evidence type="ECO:0000313" key="2">
    <source>
        <dbReference type="EMBL" id="MPC34371.1"/>
    </source>
</evidence>
<name>A0A5B7EIZ1_PORTR</name>
<feature type="domain" description="PiggyBac transposable element-derived protein" evidence="1">
    <location>
        <begin position="5"/>
        <end position="80"/>
    </location>
</feature>
<reference evidence="2 3" key="1">
    <citation type="submission" date="2019-05" db="EMBL/GenBank/DDBJ databases">
        <title>Another draft genome of Portunus trituberculatus and its Hox gene families provides insights of decapod evolution.</title>
        <authorList>
            <person name="Jeong J.-H."/>
            <person name="Song I."/>
            <person name="Kim S."/>
            <person name="Choi T."/>
            <person name="Kim D."/>
            <person name="Ryu S."/>
            <person name="Kim W."/>
        </authorList>
    </citation>
    <scope>NUCLEOTIDE SEQUENCE [LARGE SCALE GENOMIC DNA]</scope>
    <source>
        <tissue evidence="2">Muscle</tissue>
    </source>
</reference>
<dbReference type="AlphaFoldDB" id="A0A5B7EIZ1"/>
<dbReference type="InterPro" id="IPR029526">
    <property type="entry name" value="PGBD"/>
</dbReference>
<gene>
    <name evidence="2" type="ORF">E2C01_027757</name>
</gene>
<accession>A0A5B7EIZ1</accession>
<comment type="caution">
    <text evidence="2">The sequence shown here is derived from an EMBL/GenBank/DDBJ whole genome shotgun (WGS) entry which is preliminary data.</text>
</comment>